<dbReference type="OrthoDB" id="5297660at2"/>
<keyword evidence="2" id="KW-1185">Reference proteome</keyword>
<dbReference type="EMBL" id="MASR01000001">
    <property type="protein sequence ID" value="OFE13911.1"/>
    <property type="molecule type" value="Genomic_DNA"/>
</dbReference>
<dbReference type="AlphaFoldDB" id="A0A1E8CN68"/>
<evidence type="ECO:0000313" key="1">
    <source>
        <dbReference type="EMBL" id="OFE13911.1"/>
    </source>
</evidence>
<name>A0A1E8CN68_9GAMM</name>
<evidence type="ECO:0000313" key="2">
    <source>
        <dbReference type="Proteomes" id="UP000175669"/>
    </source>
</evidence>
<gene>
    <name evidence="1" type="ORF">PHACT_03700</name>
</gene>
<reference evidence="2" key="1">
    <citation type="submission" date="2016-07" db="EMBL/GenBank/DDBJ databases">
        <authorList>
            <person name="Florea S."/>
            <person name="Webb J.S."/>
            <person name="Jaromczyk J."/>
            <person name="Schardl C.L."/>
        </authorList>
    </citation>
    <scope>NUCLEOTIDE SEQUENCE [LARGE SCALE GENOMIC DNA]</scope>
    <source>
        <strain evidence="2">KCTC 42131</strain>
    </source>
</reference>
<sequence length="67" mass="7733">MTISAGYWDTKSITQRFCISSRTLFRWMERENNPFPAPCMQAAGSANRWRIEDVLAWEASEMDTQAA</sequence>
<organism evidence="1 2">
    <name type="scientific">Pseudohongiella acticola</name>
    <dbReference type="NCBI Taxonomy" id="1524254"/>
    <lineage>
        <taxon>Bacteria</taxon>
        <taxon>Pseudomonadati</taxon>
        <taxon>Pseudomonadota</taxon>
        <taxon>Gammaproteobacteria</taxon>
        <taxon>Pseudomonadales</taxon>
        <taxon>Pseudohongiellaceae</taxon>
        <taxon>Pseudohongiella</taxon>
    </lineage>
</organism>
<accession>A0A1E8CN68</accession>
<protein>
    <recommendedName>
        <fullName evidence="3">Helix-turn-helix domain-containing protein</fullName>
    </recommendedName>
</protein>
<dbReference type="RefSeq" id="WP_070118131.1">
    <property type="nucleotide sequence ID" value="NZ_MASR01000001.1"/>
</dbReference>
<comment type="caution">
    <text evidence="1">The sequence shown here is derived from an EMBL/GenBank/DDBJ whole genome shotgun (WGS) entry which is preliminary data.</text>
</comment>
<proteinExistence type="predicted"/>
<evidence type="ECO:0008006" key="3">
    <source>
        <dbReference type="Google" id="ProtNLM"/>
    </source>
</evidence>
<dbReference type="Proteomes" id="UP000175669">
    <property type="component" value="Unassembled WGS sequence"/>
</dbReference>